<feature type="region of interest" description="Disordered" evidence="1">
    <location>
        <begin position="160"/>
        <end position="194"/>
    </location>
</feature>
<feature type="region of interest" description="Disordered" evidence="1">
    <location>
        <begin position="81"/>
        <end position="100"/>
    </location>
</feature>
<name>A0A9W6YLV9_9STRA</name>
<feature type="compositionally biased region" description="Low complexity" evidence="1">
    <location>
        <begin position="29"/>
        <end position="40"/>
    </location>
</feature>
<dbReference type="AlphaFoldDB" id="A0A9W6YLV9"/>
<protein>
    <submittedName>
        <fullName evidence="2">Unnamed protein product</fullName>
    </submittedName>
</protein>
<evidence type="ECO:0000313" key="3">
    <source>
        <dbReference type="Proteomes" id="UP001165121"/>
    </source>
</evidence>
<feature type="compositionally biased region" description="Acidic residues" evidence="1">
    <location>
        <begin position="56"/>
        <end position="68"/>
    </location>
</feature>
<dbReference type="EMBL" id="BSXT01018856">
    <property type="protein sequence ID" value="GMG14724.1"/>
    <property type="molecule type" value="Genomic_DNA"/>
</dbReference>
<organism evidence="2 3">
    <name type="scientific">Phytophthora fragariaefolia</name>
    <dbReference type="NCBI Taxonomy" id="1490495"/>
    <lineage>
        <taxon>Eukaryota</taxon>
        <taxon>Sar</taxon>
        <taxon>Stramenopiles</taxon>
        <taxon>Oomycota</taxon>
        <taxon>Peronosporomycetes</taxon>
        <taxon>Peronosporales</taxon>
        <taxon>Peronosporaceae</taxon>
        <taxon>Phytophthora</taxon>
    </lineage>
</organism>
<gene>
    <name evidence="2" type="ORF">Pfra01_002919800</name>
</gene>
<proteinExistence type="predicted"/>
<evidence type="ECO:0000313" key="2">
    <source>
        <dbReference type="EMBL" id="GMG14724.1"/>
    </source>
</evidence>
<evidence type="ECO:0000256" key="1">
    <source>
        <dbReference type="SAM" id="MobiDB-lite"/>
    </source>
</evidence>
<dbReference type="Proteomes" id="UP001165121">
    <property type="component" value="Unassembled WGS sequence"/>
</dbReference>
<feature type="region of interest" description="Disordered" evidence="1">
    <location>
        <begin position="27"/>
        <end position="73"/>
    </location>
</feature>
<sequence>MMRRARDEEEEDERVVYYDLDAGSHSRDLLLSPDAASAPAQPRVVSASAPNAAAEAGDDSEDEAEGKEEQENPFATLIQQHKAVKPPEARAISTGGRASGGRLNSLLHTVGAVPKEIAERRAGCRVNRSNGNTAGRSILKQSQQQNSFIARAGTKKKLSFEAAGSRPARWNTQKPSHADTNNRRKSLSAIQQKRRSQLEAASAKRFDICLTPSAPKVTTGRTSKSDGAVAKIRGSIGDILRKAIRKGNRDLTILRSRGQHLLAQLSNESMTGTTGAVESIQDRAYIVVCIMQRCVSTPQFASYECNVNEVSVKMEKTTAEKLSKNVILEAVFRPQTVEHLRLSPGMLVKIYEPLHVVAERMVAGSTSTPKWFLLNTQLAEVFDDSSAFSKNP</sequence>
<comment type="caution">
    <text evidence="2">The sequence shown here is derived from an EMBL/GenBank/DDBJ whole genome shotgun (WGS) entry which is preliminary data.</text>
</comment>
<reference evidence="2" key="1">
    <citation type="submission" date="2023-04" db="EMBL/GenBank/DDBJ databases">
        <title>Phytophthora fragariaefolia NBRC 109709.</title>
        <authorList>
            <person name="Ichikawa N."/>
            <person name="Sato H."/>
            <person name="Tonouchi N."/>
        </authorList>
    </citation>
    <scope>NUCLEOTIDE SEQUENCE</scope>
    <source>
        <strain evidence="2">NBRC 109709</strain>
    </source>
</reference>
<keyword evidence="3" id="KW-1185">Reference proteome</keyword>
<accession>A0A9W6YLV9</accession>
<dbReference type="OrthoDB" id="118112at2759"/>